<protein>
    <submittedName>
        <fullName evidence="2">Uncharacterized protein</fullName>
    </submittedName>
</protein>
<evidence type="ECO:0000313" key="3">
    <source>
        <dbReference type="Proteomes" id="UP000295773"/>
    </source>
</evidence>
<comment type="caution">
    <text evidence="2">The sequence shown here is derived from an EMBL/GenBank/DDBJ whole genome shotgun (WGS) entry which is preliminary data.</text>
</comment>
<dbReference type="GeneID" id="73794281"/>
<keyword evidence="1" id="KW-0812">Transmembrane</keyword>
<evidence type="ECO:0000256" key="1">
    <source>
        <dbReference type="SAM" id="Phobius"/>
    </source>
</evidence>
<evidence type="ECO:0000313" key="2">
    <source>
        <dbReference type="EMBL" id="TCU57662.1"/>
    </source>
</evidence>
<keyword evidence="1" id="KW-0472">Membrane</keyword>
<proteinExistence type="predicted"/>
<accession>A0A4R3T809</accession>
<organism evidence="2 3">
    <name type="scientific">Longicatena caecimuris</name>
    <dbReference type="NCBI Taxonomy" id="1796635"/>
    <lineage>
        <taxon>Bacteria</taxon>
        <taxon>Bacillati</taxon>
        <taxon>Bacillota</taxon>
        <taxon>Erysipelotrichia</taxon>
        <taxon>Erysipelotrichales</taxon>
        <taxon>Erysipelotrichaceae</taxon>
        <taxon>Longicatena</taxon>
    </lineage>
</organism>
<dbReference type="Proteomes" id="UP000295773">
    <property type="component" value="Unassembled WGS sequence"/>
</dbReference>
<sequence>MKQKKGNVSRGKILASAAVIAVIGLLFGVAMQGLLKDTLGLSQSNITICMIVFLMFVECLWLPFAIDSSKCMEYHETYLAYLPPYGHFKKLSLVLQILLSKEISDFYERLYWHEIDRVKFTFERKWGTWGYSRYTMQLYFLLKNKDVKLFTMNSMENGFLLPSSTGGLPIFANLHHEDIVNILQYMKTCGVIIEDPYHLLEALKNPDITMYEYMETINKPYKF</sequence>
<dbReference type="RefSeq" id="WP_008690967.1">
    <property type="nucleotide sequence ID" value="NZ_AP024510.1"/>
</dbReference>
<feature type="transmembrane region" description="Helical" evidence="1">
    <location>
        <begin position="45"/>
        <end position="66"/>
    </location>
</feature>
<dbReference type="AlphaFoldDB" id="A0A4R3T809"/>
<keyword evidence="3" id="KW-1185">Reference proteome</keyword>
<name>A0A4R3T809_9FIRM</name>
<reference evidence="2 3" key="1">
    <citation type="submission" date="2019-03" db="EMBL/GenBank/DDBJ databases">
        <title>Genomic Encyclopedia of Type Strains, Phase IV (KMG-IV): sequencing the most valuable type-strain genomes for metagenomic binning, comparative biology and taxonomic classification.</title>
        <authorList>
            <person name="Goeker M."/>
        </authorList>
    </citation>
    <scope>NUCLEOTIDE SEQUENCE [LARGE SCALE GENOMIC DNA]</scope>
    <source>
        <strain evidence="2 3">DSM 29481</strain>
    </source>
</reference>
<keyword evidence="1" id="KW-1133">Transmembrane helix</keyword>
<dbReference type="EMBL" id="SMBP01000017">
    <property type="protein sequence ID" value="TCU57662.1"/>
    <property type="molecule type" value="Genomic_DNA"/>
</dbReference>
<feature type="transmembrane region" description="Helical" evidence="1">
    <location>
        <begin position="12"/>
        <end position="33"/>
    </location>
</feature>
<gene>
    <name evidence="2" type="ORF">EDD61_11749</name>
</gene>